<dbReference type="EMBL" id="GBRH01278138">
    <property type="protein sequence ID" value="JAD19757.1"/>
    <property type="molecule type" value="Transcribed_RNA"/>
</dbReference>
<proteinExistence type="predicted"/>
<accession>A0A0A8Y7U2</accession>
<name>A0A0A8Y7U2_ARUDO</name>
<reference evidence="1" key="1">
    <citation type="submission" date="2014-09" db="EMBL/GenBank/DDBJ databases">
        <authorList>
            <person name="Magalhaes I.L.F."/>
            <person name="Oliveira U."/>
            <person name="Santos F.R."/>
            <person name="Vidigal T.H.D.A."/>
            <person name="Brescovit A.D."/>
            <person name="Santos A.J."/>
        </authorList>
    </citation>
    <scope>NUCLEOTIDE SEQUENCE</scope>
    <source>
        <tissue evidence="1">Shoot tissue taken approximately 20 cm above the soil surface</tissue>
    </source>
</reference>
<evidence type="ECO:0000313" key="1">
    <source>
        <dbReference type="EMBL" id="JAD19757.1"/>
    </source>
</evidence>
<sequence>MSLAKTNMHHL</sequence>
<reference evidence="1" key="2">
    <citation type="journal article" date="2015" name="Data Brief">
        <title>Shoot transcriptome of the giant reed, Arundo donax.</title>
        <authorList>
            <person name="Barrero R.A."/>
            <person name="Guerrero F.D."/>
            <person name="Moolhuijzen P."/>
            <person name="Goolsby J.A."/>
            <person name="Tidwell J."/>
            <person name="Bellgard S.E."/>
            <person name="Bellgard M.I."/>
        </authorList>
    </citation>
    <scope>NUCLEOTIDE SEQUENCE</scope>
    <source>
        <tissue evidence="1">Shoot tissue taken approximately 20 cm above the soil surface</tissue>
    </source>
</reference>
<protein>
    <submittedName>
        <fullName evidence="1">Uncharacterized protein</fullName>
    </submittedName>
</protein>
<organism evidence="1">
    <name type="scientific">Arundo donax</name>
    <name type="common">Giant reed</name>
    <name type="synonym">Donax arundinaceus</name>
    <dbReference type="NCBI Taxonomy" id="35708"/>
    <lineage>
        <taxon>Eukaryota</taxon>
        <taxon>Viridiplantae</taxon>
        <taxon>Streptophyta</taxon>
        <taxon>Embryophyta</taxon>
        <taxon>Tracheophyta</taxon>
        <taxon>Spermatophyta</taxon>
        <taxon>Magnoliopsida</taxon>
        <taxon>Liliopsida</taxon>
        <taxon>Poales</taxon>
        <taxon>Poaceae</taxon>
        <taxon>PACMAD clade</taxon>
        <taxon>Arundinoideae</taxon>
        <taxon>Arundineae</taxon>
        <taxon>Arundo</taxon>
    </lineage>
</organism>